<feature type="compositionally biased region" description="Basic residues" evidence="1">
    <location>
        <begin position="68"/>
        <end position="78"/>
    </location>
</feature>
<proteinExistence type="predicted"/>
<feature type="region of interest" description="Disordered" evidence="1">
    <location>
        <begin position="66"/>
        <end position="94"/>
    </location>
</feature>
<reference evidence="2" key="1">
    <citation type="submission" date="2010-03" db="EMBL/GenBank/DDBJ databases">
        <title>Annotation of Blastomyces dermatitidis strain ATCC 18188.</title>
        <authorList>
            <consortium name="The Broad Institute Genome Sequencing Platform"/>
            <consortium name="Broad Institute Genome Sequencing Center for Infectious Disease."/>
            <person name="Cuomo C."/>
            <person name="Klein B."/>
            <person name="Sullivan T."/>
            <person name="Heitman J."/>
            <person name="Young S."/>
            <person name="Zeng Q."/>
            <person name="Gargeya S."/>
            <person name="Alvarado L."/>
            <person name="Berlin A.M."/>
            <person name="Chapman S.B."/>
            <person name="Chen Z."/>
            <person name="Freedman E."/>
            <person name="Gellesch M."/>
            <person name="Goldberg J."/>
            <person name="Griggs A."/>
            <person name="Gujja S."/>
            <person name="Heilman E."/>
            <person name="Heiman D."/>
            <person name="Howarth C."/>
            <person name="Mehta T."/>
            <person name="Neiman D."/>
            <person name="Pearson M."/>
            <person name="Roberts A."/>
            <person name="Saif S."/>
            <person name="Shea T."/>
            <person name="Shenoy N."/>
            <person name="Sisk P."/>
            <person name="Stolte C."/>
            <person name="Sykes S."/>
            <person name="White J."/>
            <person name="Yandava C."/>
            <person name="Haas B."/>
            <person name="Nusbaum C."/>
            <person name="Birren B."/>
        </authorList>
    </citation>
    <scope>NUCLEOTIDE SEQUENCE</scope>
    <source>
        <strain evidence="2">ATCC 18188</strain>
    </source>
</reference>
<name>A0A0J9HHJ8_AJEDA</name>
<protein>
    <submittedName>
        <fullName evidence="2">Uncharacterized protein</fullName>
    </submittedName>
</protein>
<organism evidence="2">
    <name type="scientific">Ajellomyces dermatitidis (strain ATCC 18188 / CBS 674.68)</name>
    <name type="common">Blastomyces dermatitidis</name>
    <dbReference type="NCBI Taxonomy" id="653446"/>
    <lineage>
        <taxon>Eukaryota</taxon>
        <taxon>Fungi</taxon>
        <taxon>Dikarya</taxon>
        <taxon>Ascomycota</taxon>
        <taxon>Pezizomycotina</taxon>
        <taxon>Eurotiomycetes</taxon>
        <taxon>Eurotiomycetidae</taxon>
        <taxon>Onygenales</taxon>
        <taxon>Ajellomycetaceae</taxon>
        <taxon>Blastomyces</taxon>
    </lineage>
</organism>
<evidence type="ECO:0000256" key="1">
    <source>
        <dbReference type="SAM" id="MobiDB-lite"/>
    </source>
</evidence>
<dbReference type="AlphaFoldDB" id="A0A0J9HHJ8"/>
<accession>A0A0J9HHJ8</accession>
<dbReference type="Proteomes" id="UP000007802">
    <property type="component" value="Unassembled WGS sequence"/>
</dbReference>
<evidence type="ECO:0000313" key="2">
    <source>
        <dbReference type="EMBL" id="KMW68599.1"/>
    </source>
</evidence>
<sequence length="94" mass="10752">MPMPPNSKRLLAIHPKVLRQPQRAVTTSLTTSLPSTFITAMNDRIDDMEHFKSIGKCLGNALDYMRRNTQRPRRHHQGSSHLSKMLEDAKSEVQ</sequence>
<gene>
    <name evidence="2" type="ORF">BDDG_12912</name>
</gene>
<feature type="compositionally biased region" description="Basic and acidic residues" evidence="1">
    <location>
        <begin position="84"/>
        <end position="94"/>
    </location>
</feature>
<dbReference type="EMBL" id="GG749489">
    <property type="protein sequence ID" value="KMW68599.1"/>
    <property type="molecule type" value="Genomic_DNA"/>
</dbReference>